<evidence type="ECO:0000256" key="7">
    <source>
        <dbReference type="RuleBase" id="RU362063"/>
    </source>
</evidence>
<dbReference type="Gene3D" id="3.90.1210.10">
    <property type="entry name" value="Antifreeze-like/N-acetylneuraminic acid synthase C-terminal domain"/>
    <property type="match status" value="1"/>
</dbReference>
<keyword evidence="9" id="KW-0969">Cilium</keyword>
<evidence type="ECO:0000256" key="4">
    <source>
        <dbReference type="ARBA" id="ARBA00022729"/>
    </source>
</evidence>
<comment type="similarity">
    <text evidence="2 7">Belongs to the FlgA family.</text>
</comment>
<evidence type="ECO:0000256" key="6">
    <source>
        <dbReference type="ARBA" id="ARBA00025643"/>
    </source>
</evidence>
<evidence type="ECO:0000313" key="10">
    <source>
        <dbReference type="Proteomes" id="UP001152651"/>
    </source>
</evidence>
<reference evidence="9" key="1">
    <citation type="submission" date="2022-05" db="EMBL/GenBank/DDBJ databases">
        <authorList>
            <person name="Blom J."/>
        </authorList>
    </citation>
    <scope>NUCLEOTIDE SEQUENCE</scope>
    <source>
        <strain evidence="9">Type strain: CPO20170097</strain>
    </source>
</reference>
<keyword evidence="4 7" id="KW-0732">Signal</keyword>
<evidence type="ECO:0000259" key="8">
    <source>
        <dbReference type="SMART" id="SM00858"/>
    </source>
</evidence>
<dbReference type="Pfam" id="PF13144">
    <property type="entry name" value="ChapFlgA"/>
    <property type="match status" value="1"/>
</dbReference>
<feature type="chain" id="PRO_5045006766" description="Flagella basal body P-ring formation protein FlgA" evidence="7">
    <location>
        <begin position="22"/>
        <end position="219"/>
    </location>
</feature>
<dbReference type="PANTHER" id="PTHR36307:SF1">
    <property type="entry name" value="FLAGELLA BASAL BODY P-RING FORMATION PROTEIN FLGA"/>
    <property type="match status" value="1"/>
</dbReference>
<dbReference type="CDD" id="cd11614">
    <property type="entry name" value="SAF_CpaB_FlgA_like"/>
    <property type="match status" value="1"/>
</dbReference>
<dbReference type="Gene3D" id="2.30.30.760">
    <property type="match status" value="1"/>
</dbReference>
<dbReference type="RefSeq" id="WP_149464681.1">
    <property type="nucleotide sequence ID" value="NZ_CALSBS010000002.1"/>
</dbReference>
<protein>
    <recommendedName>
        <fullName evidence="3 7">Flagella basal body P-ring formation protein FlgA</fullName>
    </recommendedName>
</protein>
<keyword evidence="9" id="KW-0966">Cell projection</keyword>
<gene>
    <name evidence="9" type="ORF">FBBNIHIM_03400</name>
</gene>
<dbReference type="InterPro" id="IPR039246">
    <property type="entry name" value="Flagellar_FlgA"/>
</dbReference>
<dbReference type="PANTHER" id="PTHR36307">
    <property type="entry name" value="FLAGELLA BASAL BODY P-RING FORMATION PROTEIN FLGA"/>
    <property type="match status" value="1"/>
</dbReference>
<comment type="subcellular location">
    <subcellularLocation>
        <location evidence="1 7">Periplasm</location>
    </subcellularLocation>
</comment>
<dbReference type="InterPro" id="IPR017585">
    <property type="entry name" value="SAF_FlgA"/>
</dbReference>
<keyword evidence="7" id="KW-1005">Bacterial flagellum biogenesis</keyword>
<feature type="domain" description="SAF" evidence="8">
    <location>
        <begin position="95"/>
        <end position="157"/>
    </location>
</feature>
<dbReference type="SMART" id="SM00858">
    <property type="entry name" value="SAF"/>
    <property type="match status" value="1"/>
</dbReference>
<dbReference type="EMBL" id="CALSBS010000002">
    <property type="protein sequence ID" value="CAH6635857.1"/>
    <property type="molecule type" value="Genomic_DNA"/>
</dbReference>
<keyword evidence="9" id="KW-0282">Flagellum</keyword>
<accession>A0ABM9F516</accession>
<name>A0ABM9F516_9ENTR</name>
<feature type="signal peptide" evidence="7">
    <location>
        <begin position="1"/>
        <end position="21"/>
    </location>
</feature>
<dbReference type="Proteomes" id="UP001152651">
    <property type="component" value="Unassembled WGS sequence"/>
</dbReference>
<evidence type="ECO:0000256" key="3">
    <source>
        <dbReference type="ARBA" id="ARBA00014754"/>
    </source>
</evidence>
<evidence type="ECO:0000256" key="2">
    <source>
        <dbReference type="ARBA" id="ARBA00010474"/>
    </source>
</evidence>
<evidence type="ECO:0000256" key="1">
    <source>
        <dbReference type="ARBA" id="ARBA00004418"/>
    </source>
</evidence>
<dbReference type="InterPro" id="IPR013974">
    <property type="entry name" value="SAF"/>
</dbReference>
<keyword evidence="10" id="KW-1185">Reference proteome</keyword>
<comment type="caution">
    <text evidence="9">The sequence shown here is derived from an EMBL/GenBank/DDBJ whole genome shotgun (WGS) entry which is preliminary data.</text>
</comment>
<sequence length="219" mass="23335">MLKLTTSLAACLLLASPFAHALDLQSQLSSFFSQRLEGLSDEVVVQLRSPLAMQPSCEQPVLSTPGNARLWGNLNVVARCGNEKRYLQVTVQATGNYVVAAGPIARGTMLNAQSVTLKRGRLDQLPPRTMLDINQAQDAVSLRDVAAGQALQLTMIRAAWRVKAGQRVQVIAKGDGFSVNSEGQALNNAAVAQNARVRMSSGQVVSGEVNADGNVLINL</sequence>
<evidence type="ECO:0000313" key="9">
    <source>
        <dbReference type="EMBL" id="CAH6635857.1"/>
    </source>
</evidence>
<dbReference type="NCBIfam" id="TIGR03170">
    <property type="entry name" value="flgA_cterm"/>
    <property type="match status" value="1"/>
</dbReference>
<keyword evidence="5 7" id="KW-0574">Periplasm</keyword>
<organism evidence="9 10">
    <name type="scientific">Pseudocitrobacter vendiensis</name>
    <dbReference type="NCBI Taxonomy" id="2488306"/>
    <lineage>
        <taxon>Bacteria</taxon>
        <taxon>Pseudomonadati</taxon>
        <taxon>Pseudomonadota</taxon>
        <taxon>Gammaproteobacteria</taxon>
        <taxon>Enterobacterales</taxon>
        <taxon>Enterobacteriaceae</taxon>
        <taxon>Pseudocitrobacter</taxon>
    </lineage>
</organism>
<proteinExistence type="inferred from homology"/>
<comment type="function">
    <text evidence="6 7">Involved in the assembly process of the P-ring formation. It may associate with FlgF on the rod constituting a structure essential for the P-ring assembly or may act as a modulator protein for the P-ring assembly.</text>
</comment>
<evidence type="ECO:0000256" key="5">
    <source>
        <dbReference type="ARBA" id="ARBA00022764"/>
    </source>
</evidence>